<dbReference type="Gene3D" id="2.40.10.120">
    <property type="match status" value="1"/>
</dbReference>
<keyword evidence="2" id="KW-0378">Hydrolase</keyword>
<comment type="caution">
    <text evidence="2">The sequence shown here is derived from an EMBL/GenBank/DDBJ whole genome shotgun (WGS) entry which is preliminary data.</text>
</comment>
<gene>
    <name evidence="2" type="ORF">RNC47_22210</name>
</gene>
<organism evidence="2 3">
    <name type="scientific">Streptomyces millisiae</name>
    <dbReference type="NCBI Taxonomy" id="3075542"/>
    <lineage>
        <taxon>Bacteria</taxon>
        <taxon>Bacillati</taxon>
        <taxon>Actinomycetota</taxon>
        <taxon>Actinomycetes</taxon>
        <taxon>Kitasatosporales</taxon>
        <taxon>Streptomycetaceae</taxon>
        <taxon>Streptomyces</taxon>
    </lineage>
</organism>
<dbReference type="InterPro" id="IPR027417">
    <property type="entry name" value="P-loop_NTPase"/>
</dbReference>
<evidence type="ECO:0000313" key="3">
    <source>
        <dbReference type="Proteomes" id="UP001183420"/>
    </source>
</evidence>
<feature type="compositionally biased region" description="Basic and acidic residues" evidence="1">
    <location>
        <begin position="779"/>
        <end position="791"/>
    </location>
</feature>
<proteinExistence type="predicted"/>
<accession>A0ABU2LTY0</accession>
<sequence>MTMGSVATTARTGPALVRVGDLAGRPRGLGFAADLDGTLITSHEAVDGLARLVLRWPGGEARVVEAADVTGLPHWDLALIRVQEPPPGAPGLVIAPDRAGPVRLLVGHDWADATLHAPGGPAVYTATDRYHRIEEALELRLAPGATAGLRLDAAHTGGPVVDPTSGAALAVLTTALRAPGRPPGFAVPLHTAAAIEGRGPLVELLRRNGTEVPGYGTALNLAGVRALAADSLTAAGVRATAHDRPELAAELVAFDRGSASVAALVGPPGTGRTTLLAAHAARRPPTVWLSGSALRPDDAGLRDAVRRALARADPDVAARTARAAGQPLLVVLDGPEEMPAELAARLPGWTRATADWLRAAGARLVLACRPEFWEHAGRLHPPGTLYGAPAGALPAHLPIGDLGPGPASRARAAAGLDAADLAPGEAAHPLSLRMLARIRAAQPVGAGGAPDRDEIFSAHLDLLALRLAETLAGGAADRHAATRAAARVHQAARRSALTGVLPRRAFDALFPWPGGWARAVLDQGLLRPAGADYRFADEEFADWLHGRHLAVDAALAAAARGGLPRHRAGALTQALLRLARGRGAAALRGLLPLPAAGEPADRGWWAARLSRQVLPALPDARPLLAELRALADLVGAGAVPAEPFGPDFWRALSVEEDDRIDLLRRLLPADRGSHGPRYLSAVSELLAARPRQAAARLCRWFDDDRPLRFAGEGEPPEDVTVASAAQALLHTHRRLAPDELTEALIDAGHPRADELLAELAHDEPAALCRAVERWTQDDRPERRAAAVDHGLRTAGRSPHALTDQDRGLLRYAARALLARPEDAALHPSACALLVQAAPVGEPGEGGRDREESGAGQGKAGVPRREGARYRGAAGPHG</sequence>
<keyword evidence="2" id="KW-0645">Protease</keyword>
<dbReference type="RefSeq" id="WP_311601251.1">
    <property type="nucleotide sequence ID" value="NZ_JAVREM010000033.1"/>
</dbReference>
<dbReference type="InterPro" id="IPR009003">
    <property type="entry name" value="Peptidase_S1_PA"/>
</dbReference>
<dbReference type="SUPFAM" id="SSF50494">
    <property type="entry name" value="Trypsin-like serine proteases"/>
    <property type="match status" value="1"/>
</dbReference>
<reference evidence="3" key="1">
    <citation type="submission" date="2023-07" db="EMBL/GenBank/DDBJ databases">
        <title>30 novel species of actinomycetes from the DSMZ collection.</title>
        <authorList>
            <person name="Nouioui I."/>
        </authorList>
    </citation>
    <scope>NUCLEOTIDE SEQUENCE [LARGE SCALE GENOMIC DNA]</scope>
    <source>
        <strain evidence="3">DSM 44918</strain>
    </source>
</reference>
<name>A0ABU2LTY0_9ACTN</name>
<dbReference type="GO" id="GO:0008233">
    <property type="term" value="F:peptidase activity"/>
    <property type="evidence" value="ECO:0007669"/>
    <property type="project" value="UniProtKB-KW"/>
</dbReference>
<dbReference type="SUPFAM" id="SSF52540">
    <property type="entry name" value="P-loop containing nucleoside triphosphate hydrolases"/>
    <property type="match status" value="1"/>
</dbReference>
<dbReference type="EMBL" id="JAVREM010000033">
    <property type="protein sequence ID" value="MDT0321051.1"/>
    <property type="molecule type" value="Genomic_DNA"/>
</dbReference>
<evidence type="ECO:0000313" key="2">
    <source>
        <dbReference type="EMBL" id="MDT0321051.1"/>
    </source>
</evidence>
<evidence type="ECO:0000256" key="1">
    <source>
        <dbReference type="SAM" id="MobiDB-lite"/>
    </source>
</evidence>
<dbReference type="Proteomes" id="UP001183420">
    <property type="component" value="Unassembled WGS sequence"/>
</dbReference>
<dbReference type="GO" id="GO:0006508">
    <property type="term" value="P:proteolysis"/>
    <property type="evidence" value="ECO:0007669"/>
    <property type="project" value="UniProtKB-KW"/>
</dbReference>
<feature type="region of interest" description="Disordered" evidence="1">
    <location>
        <begin position="779"/>
        <end position="799"/>
    </location>
</feature>
<keyword evidence="3" id="KW-1185">Reference proteome</keyword>
<feature type="region of interest" description="Disordered" evidence="1">
    <location>
        <begin position="839"/>
        <end position="877"/>
    </location>
</feature>
<protein>
    <submittedName>
        <fullName evidence="2">Serine protease</fullName>
    </submittedName>
</protein>